<feature type="region of interest" description="Disordered" evidence="1">
    <location>
        <begin position="1"/>
        <end position="113"/>
    </location>
</feature>
<dbReference type="EMBL" id="KV467865">
    <property type="protein sequence ID" value="OCT55984.1"/>
    <property type="molecule type" value="Genomic_DNA"/>
</dbReference>
<protein>
    <submittedName>
        <fullName evidence="2">Uncharacterized protein</fullName>
    </submittedName>
</protein>
<accession>A0A974GYW9</accession>
<dbReference type="Gene3D" id="3.30.250.20">
    <property type="entry name" value="L1 transposable element, C-terminal domain"/>
    <property type="match status" value="1"/>
</dbReference>
<reference evidence="2" key="1">
    <citation type="submission" date="2016-05" db="EMBL/GenBank/DDBJ databases">
        <title>WGS assembly of Xenopus laevis.</title>
        <authorList>
            <person name="Session A."/>
            <person name="Uno Y."/>
            <person name="Kwon T."/>
            <person name="Chapman J."/>
            <person name="Toyoda A."/>
            <person name="Takahashi S."/>
            <person name="Fukui A."/>
            <person name="Hikosaka A."/>
            <person name="Putnam N."/>
            <person name="Stites J."/>
            <person name="Van Heeringen S."/>
            <person name="Quigley I."/>
            <person name="Heinz S."/>
            <person name="Hellsten U."/>
            <person name="Lyons J."/>
            <person name="Suzuki A."/>
            <person name="Kondo M."/>
            <person name="Ogino H."/>
            <person name="Ochi H."/>
            <person name="Bogdanovic O."/>
            <person name="Lister R."/>
            <person name="Georgiou G."/>
            <person name="Paranjpe S."/>
            <person name="Van Kruijsbergen I."/>
            <person name="Mozaffari S."/>
            <person name="Shu S."/>
            <person name="Schmutz J."/>
            <person name="Jenkins J."/>
            <person name="Grimwood J."/>
            <person name="Carlson J."/>
            <person name="Mitros T."/>
            <person name="Simakov O."/>
            <person name="Heald R."/>
            <person name="Miller K."/>
            <person name="Haudenschild C."/>
            <person name="Kuroki Y."/>
            <person name="Tanaka T."/>
            <person name="Michiue T."/>
            <person name="Watanabe M."/>
            <person name="Kinoshita T."/>
            <person name="Ohta Y."/>
            <person name="Mawaribuchi S."/>
            <person name="Suzuki Y."/>
            <person name="Haramoto Y."/>
            <person name="Yamamoto T."/>
            <person name="Takagi C."/>
            <person name="Kitzman J."/>
            <person name="Shendure J."/>
            <person name="Nakayama T."/>
            <person name="Izutsu Y."/>
            <person name="Robert J."/>
            <person name="Dichmann D."/>
            <person name="Flajnik M."/>
            <person name="Houston D."/>
            <person name="Marcotte E."/>
            <person name="Wallingford J."/>
            <person name="Ito Y."/>
            <person name="Asashima M."/>
            <person name="Ueno N."/>
            <person name="Matsuda Y."/>
            <person name="Jan Veenstra G."/>
            <person name="Fujiyama A."/>
            <person name="Harland R."/>
            <person name="Taira M."/>
            <person name="Rokhsar D.S."/>
        </authorList>
    </citation>
    <scope>NUCLEOTIDE SEQUENCE</scope>
    <source>
        <strain evidence="2">J</strain>
        <tissue evidence="2">Blood</tissue>
    </source>
</reference>
<dbReference type="InterPro" id="IPR042566">
    <property type="entry name" value="L1_C"/>
</dbReference>
<name>A0A974GYW9_XENLA</name>
<feature type="compositionally biased region" description="Polar residues" evidence="1">
    <location>
        <begin position="351"/>
        <end position="371"/>
    </location>
</feature>
<feature type="compositionally biased region" description="Acidic residues" evidence="1">
    <location>
        <begin position="36"/>
        <end position="47"/>
    </location>
</feature>
<dbReference type="InterPro" id="IPR004244">
    <property type="entry name" value="Transposase_22"/>
</dbReference>
<evidence type="ECO:0000313" key="2">
    <source>
        <dbReference type="EMBL" id="OCT55984.1"/>
    </source>
</evidence>
<dbReference type="AlphaFoldDB" id="A0A974GYW9"/>
<gene>
    <name evidence="2" type="ORF">XELAEV_18004117mg</name>
</gene>
<proteinExistence type="predicted"/>
<organism evidence="2">
    <name type="scientific">Xenopus laevis</name>
    <name type="common">African clawed frog</name>
    <dbReference type="NCBI Taxonomy" id="8355"/>
    <lineage>
        <taxon>Eukaryota</taxon>
        <taxon>Metazoa</taxon>
        <taxon>Chordata</taxon>
        <taxon>Craniata</taxon>
        <taxon>Vertebrata</taxon>
        <taxon>Euteleostomi</taxon>
        <taxon>Amphibia</taxon>
        <taxon>Batrachia</taxon>
        <taxon>Anura</taxon>
        <taxon>Pipoidea</taxon>
        <taxon>Pipidae</taxon>
        <taxon>Xenopodinae</taxon>
        <taxon>Xenopus</taxon>
        <taxon>Xenopus</taxon>
    </lineage>
</organism>
<feature type="compositionally biased region" description="Basic and acidic residues" evidence="1">
    <location>
        <begin position="1"/>
        <end position="10"/>
    </location>
</feature>
<feature type="region of interest" description="Disordered" evidence="1">
    <location>
        <begin position="341"/>
        <end position="384"/>
    </location>
</feature>
<dbReference type="PANTHER" id="PTHR11505">
    <property type="entry name" value="L1 TRANSPOSABLE ELEMENT-RELATED"/>
    <property type="match status" value="1"/>
</dbReference>
<feature type="compositionally biased region" description="Polar residues" evidence="1">
    <location>
        <begin position="76"/>
        <end position="87"/>
    </location>
</feature>
<sequence>MPRPSHEADYRTTPPIDLRNRFGPLYTPYRRRTQTDLEEVSDEEDDSAGGSKPALAQPATQSAVTNRDDSDPQAGQDPQSTLRSSIYPSHTPPLPTHPAPASSASDFMSSFPESEQPMTQALFKSFMMSFACERKNNILDVRGDLQALAGYMSNHIKETYQKITRLENRIVEMTAARNVLVDAHKDLMKENKWIKEKLADGEDRNRRNNVKIRGVSETVSTTELKDYVKNLLHTAFPTLRLTRIHFFHVKEMLLDATREGRKLPEEYKDLSIYQDLSQATPQTRRSFSEITTTLRYKKIPYAWGFPPKLIINDNNTQYVIRSPKEGHKLLSKWNIPIFVPKDSRRDKPSRLPTSTKPTSIKPSPMDTTQPLPETDRNKGATAGT</sequence>
<dbReference type="Proteomes" id="UP000694892">
    <property type="component" value="Unassembled WGS sequence"/>
</dbReference>
<evidence type="ECO:0000256" key="1">
    <source>
        <dbReference type="SAM" id="MobiDB-lite"/>
    </source>
</evidence>